<sequence>MRFSYLVSAMTPPDGAAPSPTPEPAYVQLITKHQRHLHSYIRTLVPTHADADDVMQETSLTLWKKREQYDNTRDFFPWACGVALIQVLRHRQRKATDKLWFNEEVLAQLAAQMDEDANLFEFRRDALDECLKKLSAPEKRVLELRYREGNNWESLAAQLDNSTRSAQRTMARVRRLLHRCIAARLREWQVG</sequence>
<dbReference type="InterPro" id="IPR013324">
    <property type="entry name" value="RNA_pol_sigma_r3/r4-like"/>
</dbReference>
<dbReference type="Gene3D" id="1.10.10.10">
    <property type="entry name" value="Winged helix-like DNA-binding domain superfamily/Winged helix DNA-binding domain"/>
    <property type="match status" value="1"/>
</dbReference>
<keyword evidence="4" id="KW-0804">Transcription</keyword>
<evidence type="ECO:0000313" key="7">
    <source>
        <dbReference type="Proteomes" id="UP000318478"/>
    </source>
</evidence>
<dbReference type="InterPro" id="IPR036388">
    <property type="entry name" value="WH-like_DNA-bd_sf"/>
</dbReference>
<comment type="caution">
    <text evidence="6">The sequence shown here is derived from an EMBL/GenBank/DDBJ whole genome shotgun (WGS) entry which is preliminary data.</text>
</comment>
<dbReference type="PANTHER" id="PTHR43133">
    <property type="entry name" value="RNA POLYMERASE ECF-TYPE SIGMA FACTO"/>
    <property type="match status" value="1"/>
</dbReference>
<dbReference type="Gene3D" id="1.10.1740.10">
    <property type="match status" value="1"/>
</dbReference>
<dbReference type="InterPro" id="IPR013325">
    <property type="entry name" value="RNA_pol_sigma_r2"/>
</dbReference>
<dbReference type="EMBL" id="SJPO01000005">
    <property type="protein sequence ID" value="TWT76994.1"/>
    <property type="molecule type" value="Genomic_DNA"/>
</dbReference>
<evidence type="ECO:0000256" key="2">
    <source>
        <dbReference type="ARBA" id="ARBA00023015"/>
    </source>
</evidence>
<evidence type="ECO:0000259" key="5">
    <source>
        <dbReference type="Pfam" id="PF04542"/>
    </source>
</evidence>
<protein>
    <submittedName>
        <fullName evidence="6">RNA polymerase sigma factor</fullName>
    </submittedName>
</protein>
<evidence type="ECO:0000256" key="4">
    <source>
        <dbReference type="ARBA" id="ARBA00023163"/>
    </source>
</evidence>
<keyword evidence="3" id="KW-0731">Sigma factor</keyword>
<dbReference type="PANTHER" id="PTHR43133:SF51">
    <property type="entry name" value="RNA POLYMERASE SIGMA FACTOR"/>
    <property type="match status" value="1"/>
</dbReference>
<keyword evidence="2" id="KW-0805">Transcription regulation</keyword>
<organism evidence="6 7">
    <name type="scientific">Posidoniimonas polymericola</name>
    <dbReference type="NCBI Taxonomy" id="2528002"/>
    <lineage>
        <taxon>Bacteria</taxon>
        <taxon>Pseudomonadati</taxon>
        <taxon>Planctomycetota</taxon>
        <taxon>Planctomycetia</taxon>
        <taxon>Pirellulales</taxon>
        <taxon>Lacipirellulaceae</taxon>
        <taxon>Posidoniimonas</taxon>
    </lineage>
</organism>
<dbReference type="Proteomes" id="UP000318478">
    <property type="component" value="Unassembled WGS sequence"/>
</dbReference>
<dbReference type="Pfam" id="PF04542">
    <property type="entry name" value="Sigma70_r2"/>
    <property type="match status" value="1"/>
</dbReference>
<dbReference type="InterPro" id="IPR039425">
    <property type="entry name" value="RNA_pol_sigma-70-like"/>
</dbReference>
<feature type="domain" description="RNA polymerase sigma-70 region 2" evidence="5">
    <location>
        <begin position="29"/>
        <end position="94"/>
    </location>
</feature>
<dbReference type="GO" id="GO:0016987">
    <property type="term" value="F:sigma factor activity"/>
    <property type="evidence" value="ECO:0007669"/>
    <property type="project" value="UniProtKB-KW"/>
</dbReference>
<dbReference type="OrthoDB" id="6383365at2"/>
<evidence type="ECO:0000256" key="3">
    <source>
        <dbReference type="ARBA" id="ARBA00023082"/>
    </source>
</evidence>
<proteinExistence type="inferred from homology"/>
<dbReference type="SUPFAM" id="SSF88946">
    <property type="entry name" value="Sigma2 domain of RNA polymerase sigma factors"/>
    <property type="match status" value="1"/>
</dbReference>
<dbReference type="NCBIfam" id="TIGR02989">
    <property type="entry name" value="Sig-70_gvs1"/>
    <property type="match status" value="1"/>
</dbReference>
<dbReference type="InterPro" id="IPR014331">
    <property type="entry name" value="RNA_pol_sigma70_ECF_RHOBA"/>
</dbReference>
<reference evidence="6 7" key="1">
    <citation type="submission" date="2019-02" db="EMBL/GenBank/DDBJ databases">
        <title>Deep-cultivation of Planctomycetes and their phenomic and genomic characterization uncovers novel biology.</title>
        <authorList>
            <person name="Wiegand S."/>
            <person name="Jogler M."/>
            <person name="Boedeker C."/>
            <person name="Pinto D."/>
            <person name="Vollmers J."/>
            <person name="Rivas-Marin E."/>
            <person name="Kohn T."/>
            <person name="Peeters S.H."/>
            <person name="Heuer A."/>
            <person name="Rast P."/>
            <person name="Oberbeckmann S."/>
            <person name="Bunk B."/>
            <person name="Jeske O."/>
            <person name="Meyerdierks A."/>
            <person name="Storesund J.E."/>
            <person name="Kallscheuer N."/>
            <person name="Luecker S."/>
            <person name="Lage O.M."/>
            <person name="Pohl T."/>
            <person name="Merkel B.J."/>
            <person name="Hornburger P."/>
            <person name="Mueller R.-W."/>
            <person name="Bruemmer F."/>
            <person name="Labrenz M."/>
            <person name="Spormann A.M."/>
            <person name="Op Den Camp H."/>
            <person name="Overmann J."/>
            <person name="Amann R."/>
            <person name="Jetten M.S.M."/>
            <person name="Mascher T."/>
            <person name="Medema M.H."/>
            <person name="Devos D.P."/>
            <person name="Kaster A.-K."/>
            <person name="Ovreas L."/>
            <person name="Rohde M."/>
            <person name="Galperin M.Y."/>
            <person name="Jogler C."/>
        </authorList>
    </citation>
    <scope>NUCLEOTIDE SEQUENCE [LARGE SCALE GENOMIC DNA]</scope>
    <source>
        <strain evidence="6 7">Pla123a</strain>
    </source>
</reference>
<evidence type="ECO:0000256" key="1">
    <source>
        <dbReference type="ARBA" id="ARBA00010641"/>
    </source>
</evidence>
<dbReference type="InterPro" id="IPR007627">
    <property type="entry name" value="RNA_pol_sigma70_r2"/>
</dbReference>
<comment type="similarity">
    <text evidence="1">Belongs to the sigma-70 factor family. ECF subfamily.</text>
</comment>
<dbReference type="InterPro" id="IPR014284">
    <property type="entry name" value="RNA_pol_sigma-70_dom"/>
</dbReference>
<name>A0A5C5YPZ2_9BACT</name>
<dbReference type="NCBIfam" id="TIGR02937">
    <property type="entry name" value="sigma70-ECF"/>
    <property type="match status" value="1"/>
</dbReference>
<dbReference type="SUPFAM" id="SSF88659">
    <property type="entry name" value="Sigma3 and sigma4 domains of RNA polymerase sigma factors"/>
    <property type="match status" value="1"/>
</dbReference>
<dbReference type="AlphaFoldDB" id="A0A5C5YPZ2"/>
<dbReference type="GO" id="GO:0006352">
    <property type="term" value="P:DNA-templated transcription initiation"/>
    <property type="evidence" value="ECO:0007669"/>
    <property type="project" value="InterPro"/>
</dbReference>
<gene>
    <name evidence="6" type="ORF">Pla123a_24190</name>
</gene>
<keyword evidence="7" id="KW-1185">Reference proteome</keyword>
<evidence type="ECO:0000313" key="6">
    <source>
        <dbReference type="EMBL" id="TWT76994.1"/>
    </source>
</evidence>
<accession>A0A5C5YPZ2</accession>